<keyword evidence="6" id="KW-0547">Nucleotide-binding</keyword>
<evidence type="ECO:0000313" key="12">
    <source>
        <dbReference type="EMBL" id="MFC4655525.1"/>
    </source>
</evidence>
<keyword evidence="10" id="KW-1133">Transmembrane helix</keyword>
<dbReference type="EC" id="2.7.13.3" evidence="3"/>
<keyword evidence="7" id="KW-0418">Kinase</keyword>
<gene>
    <name evidence="12" type="ORF">ACFO3I_10925</name>
</gene>
<dbReference type="SUPFAM" id="SSF55874">
    <property type="entry name" value="ATPase domain of HSP90 chaperone/DNA topoisomerase II/histidine kinase"/>
    <property type="match status" value="1"/>
</dbReference>
<sequence length="410" mass="44777">MPTSDHPLRPLIRFRWGLLALEAAALLFAWLIQQPIWSWPLMLSLAALHLLSNPLLDRLSRHASYPLRLAALALLLDIAVMTLQLAQSGGASNGLTAVLLLPVAVSAILLPPLSSQLFAALAICCYSLLTQWQLSNDPHAAHHQADAMAQHLQQMWWGFTFSALIVSWFISSQTQQIRRQNSQLAQLQHQQAQHEQVLVVATYAANAAHDLATPLQNLTLLADELQDHPLPTELKQDMLAQLDKCSALVHQLRHSAQQLRDEQSQDLSLLLSHSLQLWLVSRPEISSSLNCQTDGSQLPVSEALSITAALFNVLDNAAAASAAQGSNQLEFALQSQNGTVLLRIRDFGPGLTEQQLQQLGQVVQPSEQGLGLGQFLATVSLQRLGAQVKRYNLPDGGSCTEIHFAGARLG</sequence>
<keyword evidence="10" id="KW-0472">Membrane</keyword>
<feature type="transmembrane region" description="Helical" evidence="10">
    <location>
        <begin position="68"/>
        <end position="86"/>
    </location>
</feature>
<dbReference type="RefSeq" id="WP_377334021.1">
    <property type="nucleotide sequence ID" value="NZ_JBHSGB010000010.1"/>
</dbReference>
<evidence type="ECO:0000259" key="11">
    <source>
        <dbReference type="PROSITE" id="PS50109"/>
    </source>
</evidence>
<dbReference type="InterPro" id="IPR003594">
    <property type="entry name" value="HATPase_dom"/>
</dbReference>
<dbReference type="Gene3D" id="3.30.565.10">
    <property type="entry name" value="Histidine kinase-like ATPase, C-terminal domain"/>
    <property type="match status" value="1"/>
</dbReference>
<dbReference type="Gene3D" id="1.10.287.130">
    <property type="match status" value="1"/>
</dbReference>
<evidence type="ECO:0000256" key="4">
    <source>
        <dbReference type="ARBA" id="ARBA00022475"/>
    </source>
</evidence>
<dbReference type="InterPro" id="IPR050980">
    <property type="entry name" value="2C_sensor_his_kinase"/>
</dbReference>
<evidence type="ECO:0000256" key="10">
    <source>
        <dbReference type="SAM" id="Phobius"/>
    </source>
</evidence>
<feature type="transmembrane region" description="Helical" evidence="10">
    <location>
        <begin position="117"/>
        <end position="134"/>
    </location>
</feature>
<name>A0ABV9JMT4_9GAMM</name>
<proteinExistence type="predicted"/>
<keyword evidence="4" id="KW-1003">Cell membrane</keyword>
<dbReference type="PROSITE" id="PS50109">
    <property type="entry name" value="HIS_KIN"/>
    <property type="match status" value="1"/>
</dbReference>
<dbReference type="SUPFAM" id="SSF47384">
    <property type="entry name" value="Homodimeric domain of signal transducing histidine kinase"/>
    <property type="match status" value="1"/>
</dbReference>
<feature type="transmembrane region" description="Helical" evidence="10">
    <location>
        <begin position="92"/>
        <end position="110"/>
    </location>
</feature>
<organism evidence="12 13">
    <name type="scientific">Rheinheimera marina</name>
    <dbReference type="NCBI Taxonomy" id="1774958"/>
    <lineage>
        <taxon>Bacteria</taxon>
        <taxon>Pseudomonadati</taxon>
        <taxon>Pseudomonadota</taxon>
        <taxon>Gammaproteobacteria</taxon>
        <taxon>Chromatiales</taxon>
        <taxon>Chromatiaceae</taxon>
        <taxon>Rheinheimera</taxon>
    </lineage>
</organism>
<protein>
    <recommendedName>
        <fullName evidence="3">histidine kinase</fullName>
        <ecNumber evidence="3">2.7.13.3</ecNumber>
    </recommendedName>
</protein>
<evidence type="ECO:0000256" key="8">
    <source>
        <dbReference type="ARBA" id="ARBA00022840"/>
    </source>
</evidence>
<evidence type="ECO:0000256" key="1">
    <source>
        <dbReference type="ARBA" id="ARBA00000085"/>
    </source>
</evidence>
<dbReference type="Pfam" id="PF25323">
    <property type="entry name" value="6TM_PilS"/>
    <property type="match status" value="1"/>
</dbReference>
<dbReference type="Proteomes" id="UP001595962">
    <property type="component" value="Unassembled WGS sequence"/>
</dbReference>
<dbReference type="PANTHER" id="PTHR44936">
    <property type="entry name" value="SENSOR PROTEIN CREC"/>
    <property type="match status" value="1"/>
</dbReference>
<reference evidence="13" key="1">
    <citation type="journal article" date="2019" name="Int. J. Syst. Evol. Microbiol.">
        <title>The Global Catalogue of Microorganisms (GCM) 10K type strain sequencing project: providing services to taxonomists for standard genome sequencing and annotation.</title>
        <authorList>
            <consortium name="The Broad Institute Genomics Platform"/>
            <consortium name="The Broad Institute Genome Sequencing Center for Infectious Disease"/>
            <person name="Wu L."/>
            <person name="Ma J."/>
        </authorList>
    </citation>
    <scope>NUCLEOTIDE SEQUENCE [LARGE SCALE GENOMIC DNA]</scope>
    <source>
        <strain evidence="13">DT28</strain>
    </source>
</reference>
<evidence type="ECO:0000256" key="6">
    <source>
        <dbReference type="ARBA" id="ARBA00022741"/>
    </source>
</evidence>
<keyword evidence="10" id="KW-0812">Transmembrane</keyword>
<accession>A0ABV9JMT4</accession>
<dbReference type="InterPro" id="IPR036097">
    <property type="entry name" value="HisK_dim/P_sf"/>
</dbReference>
<dbReference type="InterPro" id="IPR003661">
    <property type="entry name" value="HisK_dim/P_dom"/>
</dbReference>
<keyword evidence="9" id="KW-0175">Coiled coil</keyword>
<evidence type="ECO:0000256" key="7">
    <source>
        <dbReference type="ARBA" id="ARBA00022777"/>
    </source>
</evidence>
<comment type="catalytic activity">
    <reaction evidence="1">
        <text>ATP + protein L-histidine = ADP + protein N-phospho-L-histidine.</text>
        <dbReference type="EC" id="2.7.13.3"/>
    </reaction>
</comment>
<dbReference type="PANTHER" id="PTHR44936:SF10">
    <property type="entry name" value="SENSOR PROTEIN RSTB"/>
    <property type="match status" value="1"/>
</dbReference>
<dbReference type="GO" id="GO:0005524">
    <property type="term" value="F:ATP binding"/>
    <property type="evidence" value="ECO:0007669"/>
    <property type="project" value="UniProtKB-KW"/>
</dbReference>
<keyword evidence="5" id="KW-0808">Transferase</keyword>
<comment type="subcellular location">
    <subcellularLocation>
        <location evidence="2">Cell membrane</location>
        <topology evidence="2">Multi-pass membrane protein</topology>
    </subcellularLocation>
</comment>
<dbReference type="EMBL" id="JBHSGB010000010">
    <property type="protein sequence ID" value="MFC4655525.1"/>
    <property type="molecule type" value="Genomic_DNA"/>
</dbReference>
<comment type="caution">
    <text evidence="12">The sequence shown here is derived from an EMBL/GenBank/DDBJ whole genome shotgun (WGS) entry which is preliminary data.</text>
</comment>
<keyword evidence="13" id="KW-1185">Reference proteome</keyword>
<dbReference type="Pfam" id="PF02518">
    <property type="entry name" value="HATPase_c"/>
    <property type="match status" value="1"/>
</dbReference>
<evidence type="ECO:0000256" key="5">
    <source>
        <dbReference type="ARBA" id="ARBA00022679"/>
    </source>
</evidence>
<dbReference type="CDD" id="cd00082">
    <property type="entry name" value="HisKA"/>
    <property type="match status" value="1"/>
</dbReference>
<feature type="transmembrane region" description="Helical" evidence="10">
    <location>
        <begin position="154"/>
        <end position="171"/>
    </location>
</feature>
<feature type="domain" description="Histidine kinase" evidence="11">
    <location>
        <begin position="206"/>
        <end position="408"/>
    </location>
</feature>
<dbReference type="InterPro" id="IPR036890">
    <property type="entry name" value="HATPase_C_sf"/>
</dbReference>
<evidence type="ECO:0000313" key="13">
    <source>
        <dbReference type="Proteomes" id="UP001595962"/>
    </source>
</evidence>
<keyword evidence="8 12" id="KW-0067">ATP-binding</keyword>
<feature type="transmembrane region" description="Helical" evidence="10">
    <location>
        <begin position="37"/>
        <end position="56"/>
    </location>
</feature>
<evidence type="ECO:0000256" key="9">
    <source>
        <dbReference type="SAM" id="Coils"/>
    </source>
</evidence>
<feature type="coiled-coil region" evidence="9">
    <location>
        <begin position="170"/>
        <end position="197"/>
    </location>
</feature>
<evidence type="ECO:0000256" key="2">
    <source>
        <dbReference type="ARBA" id="ARBA00004651"/>
    </source>
</evidence>
<evidence type="ECO:0000256" key="3">
    <source>
        <dbReference type="ARBA" id="ARBA00012438"/>
    </source>
</evidence>
<dbReference type="InterPro" id="IPR005467">
    <property type="entry name" value="His_kinase_dom"/>
</dbReference>
<feature type="transmembrane region" description="Helical" evidence="10">
    <location>
        <begin position="12"/>
        <end position="31"/>
    </location>
</feature>